<keyword evidence="3" id="KW-1185">Reference proteome</keyword>
<feature type="domain" description="Amidase" evidence="1">
    <location>
        <begin position="34"/>
        <end position="414"/>
    </location>
</feature>
<reference evidence="2 3" key="1">
    <citation type="submission" date="2017-03" db="EMBL/GenBank/DDBJ databases">
        <authorList>
            <person name="Afonso C.L."/>
            <person name="Miller P.J."/>
            <person name="Scott M.A."/>
            <person name="Spackman E."/>
            <person name="Goraichik I."/>
            <person name="Dimitrov K.M."/>
            <person name="Suarez D.L."/>
            <person name="Swayne D.E."/>
        </authorList>
    </citation>
    <scope>NUCLEOTIDE SEQUENCE [LARGE SCALE GENOMIC DNA]</scope>
    <source>
        <strain evidence="2 3">CECT 8620</strain>
    </source>
</reference>
<dbReference type="SUPFAM" id="SSF75304">
    <property type="entry name" value="Amidase signature (AS) enzymes"/>
    <property type="match status" value="1"/>
</dbReference>
<protein>
    <submittedName>
        <fullName evidence="2">Glutamyl-tRNA(Gln) amidotransferase subunit A</fullName>
        <ecNumber evidence="2">6.3.5.-</ecNumber>
    </submittedName>
</protein>
<dbReference type="Gene3D" id="3.90.1300.10">
    <property type="entry name" value="Amidase signature (AS) domain"/>
    <property type="match status" value="1"/>
</dbReference>
<dbReference type="PANTHER" id="PTHR11895">
    <property type="entry name" value="TRANSAMIDASE"/>
    <property type="match status" value="1"/>
</dbReference>
<dbReference type="InterPro" id="IPR036928">
    <property type="entry name" value="AS_sf"/>
</dbReference>
<keyword evidence="2" id="KW-0808">Transferase</keyword>
<dbReference type="InterPro" id="IPR023631">
    <property type="entry name" value="Amidase_dom"/>
</dbReference>
<dbReference type="InterPro" id="IPR000120">
    <property type="entry name" value="Amidase"/>
</dbReference>
<dbReference type="GO" id="GO:0016874">
    <property type="term" value="F:ligase activity"/>
    <property type="evidence" value="ECO:0007669"/>
    <property type="project" value="UniProtKB-KW"/>
</dbReference>
<evidence type="ECO:0000313" key="2">
    <source>
        <dbReference type="EMBL" id="SLN56954.1"/>
    </source>
</evidence>
<dbReference type="RefSeq" id="WP_085837224.1">
    <property type="nucleotide sequence ID" value="NZ_FWFS01000009.1"/>
</dbReference>
<dbReference type="Proteomes" id="UP000193862">
    <property type="component" value="Unassembled WGS sequence"/>
</dbReference>
<sequence>MRDDTLSPTADLSRLTATQARAGLKAGEFTALDLMRSCLKRIALRDKDVRAWITLNPEAEAQAALIRADDPRPLAGIPVAIKDMIDTGDLPTTHNSPLYSTNRPGSDAPCVEVLKAAGAIVIGKTDTTEFAACGRNAATANPFDVARTPGGSSAGTAAGVADFHVPLGLGTQTGGSTIRPASFCGDVALKPSWGLISTEGAKRYAVSFDTIGLFARSLDDIALLADVYNLPQAPDVPARRLKLGLCRTPYADQLAPEGRALMDSLAQRLHEVADVVPFDLPEDFVDLDALHRCIQHCEGASAFLNLARKRGALLHDDFHHRVDLREGFTQREHFEAYDRLTLMRMEFEQMLDGFDGVLAPSAPGFAPLGRSAGNPLFNALWTALQVPVLGLPASGFDLPLGVSLIGKRAFDRQVIAVGARIAAHL</sequence>
<dbReference type="GO" id="GO:0016740">
    <property type="term" value="F:transferase activity"/>
    <property type="evidence" value="ECO:0007669"/>
    <property type="project" value="UniProtKB-KW"/>
</dbReference>
<dbReference type="PANTHER" id="PTHR11895:SF151">
    <property type="entry name" value="GLUTAMYL-TRNA(GLN) AMIDOTRANSFERASE SUBUNIT A"/>
    <property type="match status" value="1"/>
</dbReference>
<organism evidence="2 3">
    <name type="scientific">Aquimixticola soesokkakensis</name>
    <dbReference type="NCBI Taxonomy" id="1519096"/>
    <lineage>
        <taxon>Bacteria</taxon>
        <taxon>Pseudomonadati</taxon>
        <taxon>Pseudomonadota</taxon>
        <taxon>Alphaproteobacteria</taxon>
        <taxon>Rhodobacterales</taxon>
        <taxon>Paracoccaceae</taxon>
        <taxon>Aquimixticola</taxon>
    </lineage>
</organism>
<name>A0A1Y5T6H1_9RHOB</name>
<gene>
    <name evidence="2" type="primary">gatA_1</name>
    <name evidence="2" type="ORF">AQS8620_02514</name>
</gene>
<dbReference type="AlphaFoldDB" id="A0A1Y5T6H1"/>
<keyword evidence="2" id="KW-0436">Ligase</keyword>
<dbReference type="EC" id="6.3.5.-" evidence="2"/>
<proteinExistence type="predicted"/>
<dbReference type="EMBL" id="FWFS01000009">
    <property type="protein sequence ID" value="SLN56954.1"/>
    <property type="molecule type" value="Genomic_DNA"/>
</dbReference>
<dbReference type="OrthoDB" id="9777859at2"/>
<accession>A0A1Y5T6H1</accession>
<evidence type="ECO:0000259" key="1">
    <source>
        <dbReference type="Pfam" id="PF01425"/>
    </source>
</evidence>
<evidence type="ECO:0000313" key="3">
    <source>
        <dbReference type="Proteomes" id="UP000193862"/>
    </source>
</evidence>
<dbReference type="Pfam" id="PF01425">
    <property type="entry name" value="Amidase"/>
    <property type="match status" value="1"/>
</dbReference>